<gene>
    <name evidence="1" type="ORF">NPM19_28945</name>
</gene>
<dbReference type="SUPFAM" id="SSF56784">
    <property type="entry name" value="HAD-like"/>
    <property type="match status" value="1"/>
</dbReference>
<reference evidence="1" key="1">
    <citation type="submission" date="2022-07" db="EMBL/GenBank/DDBJ databases">
        <title>Identification and characterization of Bacillus thuringiensis and other Bacillus cereus group isolates from spinach by whole genome sequencing.</title>
        <authorList>
            <person name="Zao X."/>
            <person name="Zervas A."/>
            <person name="Hendriks M."/>
            <person name="Rajkovic A."/>
            <person name="Van Overbeek L."/>
            <person name="Hendriksen N.B."/>
            <person name="Uyttendaele M."/>
        </authorList>
    </citation>
    <scope>NUCLEOTIDE SEQUENCE</scope>
    <source>
        <strain evidence="1">781001F-1</strain>
    </source>
</reference>
<dbReference type="EMBL" id="JANHEB010000081">
    <property type="protein sequence ID" value="MCQ6288614.1"/>
    <property type="molecule type" value="Genomic_DNA"/>
</dbReference>
<dbReference type="InterPro" id="IPR041492">
    <property type="entry name" value="HAD_2"/>
</dbReference>
<dbReference type="RefSeq" id="WP_255288185.1">
    <property type="nucleotide sequence ID" value="NZ_JANHDX010000008.1"/>
</dbReference>
<dbReference type="GO" id="GO:0016787">
    <property type="term" value="F:hydrolase activity"/>
    <property type="evidence" value="ECO:0007669"/>
    <property type="project" value="UniProtKB-KW"/>
</dbReference>
<dbReference type="InterPro" id="IPR023198">
    <property type="entry name" value="PGP-like_dom2"/>
</dbReference>
<dbReference type="Gene3D" id="3.40.50.1000">
    <property type="entry name" value="HAD superfamily/HAD-like"/>
    <property type="match status" value="1"/>
</dbReference>
<sequence length="48" mass="5736">MIRAILFDLDGTLLDRRQSLEQFICEQYNRFSSHLMSIEEIRVLFSIS</sequence>
<dbReference type="AlphaFoldDB" id="A0AAW5L861"/>
<organism evidence="1 2">
    <name type="scientific">Bacillus cereus</name>
    <dbReference type="NCBI Taxonomy" id="1396"/>
    <lineage>
        <taxon>Bacteria</taxon>
        <taxon>Bacillati</taxon>
        <taxon>Bacillota</taxon>
        <taxon>Bacilli</taxon>
        <taxon>Bacillales</taxon>
        <taxon>Bacillaceae</taxon>
        <taxon>Bacillus</taxon>
        <taxon>Bacillus cereus group</taxon>
    </lineage>
</organism>
<comment type="caution">
    <text evidence="1">The sequence shown here is derived from an EMBL/GenBank/DDBJ whole genome shotgun (WGS) entry which is preliminary data.</text>
</comment>
<proteinExistence type="predicted"/>
<name>A0AAW5L861_BACCE</name>
<dbReference type="Gene3D" id="1.10.150.240">
    <property type="entry name" value="Putative phosphatase, domain 2"/>
    <property type="match status" value="1"/>
</dbReference>
<dbReference type="InterPro" id="IPR023214">
    <property type="entry name" value="HAD_sf"/>
</dbReference>
<accession>A0AAW5L861</accession>
<dbReference type="InterPro" id="IPR036412">
    <property type="entry name" value="HAD-like_sf"/>
</dbReference>
<evidence type="ECO:0000313" key="2">
    <source>
        <dbReference type="Proteomes" id="UP001204643"/>
    </source>
</evidence>
<keyword evidence="1" id="KW-0378">Hydrolase</keyword>
<protein>
    <submittedName>
        <fullName evidence="1">HAD family hydrolase</fullName>
    </submittedName>
</protein>
<dbReference type="Proteomes" id="UP001204643">
    <property type="component" value="Unassembled WGS sequence"/>
</dbReference>
<dbReference type="Pfam" id="PF13419">
    <property type="entry name" value="HAD_2"/>
    <property type="match status" value="1"/>
</dbReference>
<evidence type="ECO:0000313" key="1">
    <source>
        <dbReference type="EMBL" id="MCQ6288614.1"/>
    </source>
</evidence>